<dbReference type="PROSITE" id="PS50102">
    <property type="entry name" value="RRM"/>
    <property type="match status" value="1"/>
</dbReference>
<dbReference type="GO" id="GO:0034517">
    <property type="term" value="P:ribophagy"/>
    <property type="evidence" value="ECO:0007669"/>
    <property type="project" value="TreeGrafter"/>
</dbReference>
<dbReference type="InterPro" id="IPR039539">
    <property type="entry name" value="Ras_GTPase_bind_prot"/>
</dbReference>
<dbReference type="SUPFAM" id="SSF54427">
    <property type="entry name" value="NTF2-like"/>
    <property type="match status" value="1"/>
</dbReference>
<dbReference type="SMART" id="SM00360">
    <property type="entry name" value="RRM"/>
    <property type="match status" value="1"/>
</dbReference>
<dbReference type="InterPro" id="IPR035979">
    <property type="entry name" value="RBD_domain_sf"/>
</dbReference>
<evidence type="ECO:0000259" key="5">
    <source>
        <dbReference type="PROSITE" id="PS50177"/>
    </source>
</evidence>
<dbReference type="InterPro" id="IPR032710">
    <property type="entry name" value="NTF2-like_dom_sf"/>
</dbReference>
<dbReference type="GO" id="GO:1990904">
    <property type="term" value="C:ribonucleoprotein complex"/>
    <property type="evidence" value="ECO:0007669"/>
    <property type="project" value="TreeGrafter"/>
</dbReference>
<feature type="compositionally biased region" description="Low complexity" evidence="3">
    <location>
        <begin position="306"/>
        <end position="345"/>
    </location>
</feature>
<dbReference type="STRING" id="149040.A0A194XMH2"/>
<dbReference type="InterPro" id="IPR018222">
    <property type="entry name" value="Nuclear_transport_factor_2_euk"/>
</dbReference>
<feature type="compositionally biased region" description="Polar residues" evidence="3">
    <location>
        <begin position="346"/>
        <end position="357"/>
    </location>
</feature>
<feature type="compositionally biased region" description="Acidic residues" evidence="3">
    <location>
        <begin position="220"/>
        <end position="229"/>
    </location>
</feature>
<keyword evidence="1 2" id="KW-0694">RNA-binding</keyword>
<dbReference type="EMBL" id="KQ947408">
    <property type="protein sequence ID" value="KUJ21450.1"/>
    <property type="molecule type" value="Genomic_DNA"/>
</dbReference>
<dbReference type="KEGG" id="psco:LY89DRAFT_434972"/>
<feature type="region of interest" description="Disordered" evidence="3">
    <location>
        <begin position="470"/>
        <end position="514"/>
    </location>
</feature>
<dbReference type="GO" id="GO:0003729">
    <property type="term" value="F:mRNA binding"/>
    <property type="evidence" value="ECO:0007669"/>
    <property type="project" value="TreeGrafter"/>
</dbReference>
<feature type="compositionally biased region" description="Polar residues" evidence="3">
    <location>
        <begin position="1"/>
        <end position="13"/>
    </location>
</feature>
<dbReference type="InterPro" id="IPR000504">
    <property type="entry name" value="RRM_dom"/>
</dbReference>
<accession>A0A194XMH2</accession>
<dbReference type="OrthoDB" id="339151at2759"/>
<dbReference type="PANTHER" id="PTHR10693:SF20">
    <property type="entry name" value="AT27578P"/>
    <property type="match status" value="1"/>
</dbReference>
<dbReference type="Proteomes" id="UP000070700">
    <property type="component" value="Unassembled WGS sequence"/>
</dbReference>
<proteinExistence type="predicted"/>
<feature type="compositionally biased region" description="Low complexity" evidence="3">
    <location>
        <begin position="245"/>
        <end position="257"/>
    </location>
</feature>
<evidence type="ECO:0000313" key="6">
    <source>
        <dbReference type="EMBL" id="KUJ21450.1"/>
    </source>
</evidence>
<dbReference type="Pfam" id="PF02136">
    <property type="entry name" value="NTF2"/>
    <property type="match status" value="1"/>
</dbReference>
<gene>
    <name evidence="6" type="ORF">LY89DRAFT_434972</name>
</gene>
<organism evidence="6 7">
    <name type="scientific">Mollisia scopiformis</name>
    <name type="common">Conifer needle endophyte fungus</name>
    <name type="synonym">Phialocephala scopiformis</name>
    <dbReference type="NCBI Taxonomy" id="149040"/>
    <lineage>
        <taxon>Eukaryota</taxon>
        <taxon>Fungi</taxon>
        <taxon>Dikarya</taxon>
        <taxon>Ascomycota</taxon>
        <taxon>Pezizomycotina</taxon>
        <taxon>Leotiomycetes</taxon>
        <taxon>Helotiales</taxon>
        <taxon>Mollisiaceae</taxon>
        <taxon>Mollisia</taxon>
    </lineage>
</organism>
<dbReference type="Pfam" id="PF00076">
    <property type="entry name" value="RRM_1"/>
    <property type="match status" value="1"/>
</dbReference>
<evidence type="ECO:0000256" key="2">
    <source>
        <dbReference type="PROSITE-ProRule" id="PRU00176"/>
    </source>
</evidence>
<dbReference type="PROSITE" id="PS50177">
    <property type="entry name" value="NTF2_DOMAIN"/>
    <property type="match status" value="1"/>
</dbReference>
<feature type="compositionally biased region" description="Polar residues" evidence="3">
    <location>
        <begin position="364"/>
        <end position="374"/>
    </location>
</feature>
<dbReference type="RefSeq" id="XP_018075805.1">
    <property type="nucleotide sequence ID" value="XM_018207501.1"/>
</dbReference>
<evidence type="ECO:0000256" key="1">
    <source>
        <dbReference type="ARBA" id="ARBA00022884"/>
    </source>
</evidence>
<dbReference type="InParanoid" id="A0A194XMH2"/>
<keyword evidence="7" id="KW-1185">Reference proteome</keyword>
<evidence type="ECO:0000313" key="7">
    <source>
        <dbReference type="Proteomes" id="UP000070700"/>
    </source>
</evidence>
<dbReference type="AlphaFoldDB" id="A0A194XMH2"/>
<dbReference type="InterPro" id="IPR012677">
    <property type="entry name" value="Nucleotide-bd_a/b_plait_sf"/>
</dbReference>
<dbReference type="GO" id="GO:0005829">
    <property type="term" value="C:cytosol"/>
    <property type="evidence" value="ECO:0007669"/>
    <property type="project" value="TreeGrafter"/>
</dbReference>
<dbReference type="InterPro" id="IPR002075">
    <property type="entry name" value="NTF2_dom"/>
</dbReference>
<dbReference type="FunFam" id="3.10.450.50:FF:000003">
    <property type="entry name" value="Nuclear transport factor 2 family protein"/>
    <property type="match status" value="1"/>
</dbReference>
<protein>
    <submittedName>
        <fullName evidence="6">Uncharacterized protein</fullName>
    </submittedName>
</protein>
<evidence type="ECO:0000256" key="3">
    <source>
        <dbReference type="SAM" id="MobiDB-lite"/>
    </source>
</evidence>
<reference evidence="6 7" key="1">
    <citation type="submission" date="2015-10" db="EMBL/GenBank/DDBJ databases">
        <title>Full genome of DAOMC 229536 Phialocephala scopiformis, a fungal endophyte of spruce producing the potent anti-insectan compound rugulosin.</title>
        <authorList>
            <consortium name="DOE Joint Genome Institute"/>
            <person name="Walker A.K."/>
            <person name="Frasz S.L."/>
            <person name="Seifert K.A."/>
            <person name="Miller J.D."/>
            <person name="Mondo S.J."/>
            <person name="Labutti K."/>
            <person name="Lipzen A."/>
            <person name="Dockter R."/>
            <person name="Kennedy M."/>
            <person name="Grigoriev I.V."/>
            <person name="Spatafora J.W."/>
        </authorList>
    </citation>
    <scope>NUCLEOTIDE SEQUENCE [LARGE SCALE GENOMIC DNA]</scope>
    <source>
        <strain evidence="6 7">CBS 120377</strain>
    </source>
</reference>
<dbReference type="GeneID" id="28817227"/>
<evidence type="ECO:0000259" key="4">
    <source>
        <dbReference type="PROSITE" id="PS50102"/>
    </source>
</evidence>
<dbReference type="CDD" id="cd00780">
    <property type="entry name" value="NTF2"/>
    <property type="match status" value="1"/>
</dbReference>
<feature type="domain" description="NTF2" evidence="5">
    <location>
        <begin position="45"/>
        <end position="160"/>
    </location>
</feature>
<dbReference type="SUPFAM" id="SSF54928">
    <property type="entry name" value="RNA-binding domain, RBD"/>
    <property type="match status" value="1"/>
</dbReference>
<dbReference type="Gene3D" id="3.30.70.330">
    <property type="match status" value="1"/>
</dbReference>
<feature type="region of interest" description="Disordered" evidence="3">
    <location>
        <begin position="219"/>
        <end position="401"/>
    </location>
</feature>
<dbReference type="GO" id="GO:1990861">
    <property type="term" value="C:Ubp3-Bre5 deubiquitination complex"/>
    <property type="evidence" value="ECO:0007669"/>
    <property type="project" value="TreeGrafter"/>
</dbReference>
<feature type="domain" description="RRM" evidence="4">
    <location>
        <begin position="395"/>
        <end position="466"/>
    </location>
</feature>
<feature type="compositionally biased region" description="Gly residues" evidence="3">
    <location>
        <begin position="470"/>
        <end position="508"/>
    </location>
</feature>
<feature type="region of interest" description="Disordered" evidence="3">
    <location>
        <begin position="1"/>
        <end position="40"/>
    </location>
</feature>
<dbReference type="PANTHER" id="PTHR10693">
    <property type="entry name" value="RAS GTPASE-ACTIVATING PROTEIN-BINDING PROTEIN"/>
    <property type="match status" value="1"/>
</dbReference>
<sequence>MATNGNFAQQEQYKATPESYPATSGPAESNSGGSTGGQDLSKDEVGWYFVEQYYTTLSKNPEKLHLFYGKRSQFVSGQEAEVSAVAVGRPAIQERIKQLDFQDCKVRVSNVDSQASYDNIVIQVIGETSNKSADLKKFVQTFVLAQQPTGYFVLNDIFRYINEEGEDEPVENAQEDSAAATTALVEDVEMPKAQPSTEDPVVPAVPALDAEVIDKKLEETVEAEPETVEETPATNGTEEAEEEPVASTEVESIPEPEVAAKEVEEEIKEPEKPKDPLPSPAVTRAPSATKVPTPQPAAPAKPLSWAGRAAAAVGAAPKPAIPVVAPKTATPPAQTRAAPPTSQAAKPTSTPQAPSTPNEKENVTPGSGWQTAGSDHTKRQNRPQSISSPPEKEGTMGYVRNVTDKVQTEELRGALATYGQLIYFDINRAKNCAFVEFATPEGYQAAAAANPHQVSGESIYVEPRRPKAGAYGGNGYSTGRGGLNNQRGRGGFPQRGRGGQGAPRGRGTGQPTNA</sequence>
<dbReference type="GO" id="GO:0016579">
    <property type="term" value="P:protein deubiquitination"/>
    <property type="evidence" value="ECO:0007669"/>
    <property type="project" value="TreeGrafter"/>
</dbReference>
<dbReference type="CDD" id="cd00590">
    <property type="entry name" value="RRM_SF"/>
    <property type="match status" value="1"/>
</dbReference>
<name>A0A194XMH2_MOLSC</name>
<dbReference type="Gene3D" id="3.10.450.50">
    <property type="match status" value="1"/>
</dbReference>